<dbReference type="PANTHER" id="PTHR30385:SF1">
    <property type="entry name" value="RNA POLYMERASE SIGMA-H FACTOR"/>
    <property type="match status" value="1"/>
</dbReference>
<keyword evidence="3" id="KW-0805">Transcription regulation</keyword>
<organism evidence="11 12">
    <name type="scientific">Euzebya pacifica</name>
    <dbReference type="NCBI Taxonomy" id="1608957"/>
    <lineage>
        <taxon>Bacteria</taxon>
        <taxon>Bacillati</taxon>
        <taxon>Actinomycetota</taxon>
        <taxon>Nitriliruptoria</taxon>
        <taxon>Euzebyales</taxon>
    </lineage>
</organism>
<dbReference type="Gene3D" id="1.10.1740.10">
    <property type="match status" value="1"/>
</dbReference>
<evidence type="ECO:0000259" key="9">
    <source>
        <dbReference type="PROSITE" id="PS00622"/>
    </source>
</evidence>
<comment type="function">
    <text evidence="7">Sigma factors are initiation factors that promote the attachment of RNA polymerase to specific initiation sites and are then released. Sigma-S contributes to the protection against external stress, thus playing a role in cellular fitness and survival.</text>
</comment>
<dbReference type="PIRSF" id="PIRSF002939">
    <property type="entry name" value="RNA_polymerase_sigma-H_factor"/>
    <property type="match status" value="1"/>
</dbReference>
<dbReference type="GO" id="GO:0006352">
    <property type="term" value="P:DNA-templated transcription initiation"/>
    <property type="evidence" value="ECO:0007669"/>
    <property type="project" value="InterPro"/>
</dbReference>
<accession>A0A346Y2P5</accession>
<feature type="coiled-coil region" evidence="8">
    <location>
        <begin position="178"/>
        <end position="205"/>
    </location>
</feature>
<dbReference type="PROSITE" id="PS00622">
    <property type="entry name" value="HTH_LUXR_1"/>
    <property type="match status" value="1"/>
</dbReference>
<keyword evidence="5" id="KW-0238">DNA-binding</keyword>
<proteinExistence type="inferred from homology"/>
<evidence type="ECO:0000256" key="8">
    <source>
        <dbReference type="SAM" id="Coils"/>
    </source>
</evidence>
<dbReference type="SUPFAM" id="SSF88946">
    <property type="entry name" value="Sigma2 domain of RNA polymerase sigma factors"/>
    <property type="match status" value="1"/>
</dbReference>
<dbReference type="InterPro" id="IPR013325">
    <property type="entry name" value="RNA_pol_sigma_r2"/>
</dbReference>
<dbReference type="RefSeq" id="WP_114593044.1">
    <property type="nucleotide sequence ID" value="NZ_CAXIBR010000001.1"/>
</dbReference>
<protein>
    <recommendedName>
        <fullName evidence="2">RNA polymerase sigma factor SigS</fullName>
    </recommendedName>
</protein>
<dbReference type="InterPro" id="IPR000943">
    <property type="entry name" value="RNA_pol_sigma70"/>
</dbReference>
<feature type="domain" description="RNA polymerase sigma-70" evidence="10">
    <location>
        <begin position="56"/>
        <end position="69"/>
    </location>
</feature>
<name>A0A346Y2P5_9ACTN</name>
<dbReference type="PROSITE" id="PS00715">
    <property type="entry name" value="SIGMA70_1"/>
    <property type="match status" value="1"/>
</dbReference>
<dbReference type="KEGG" id="euz:DVS28_a4075"/>
<dbReference type="InterPro" id="IPR000792">
    <property type="entry name" value="Tscrpt_reg_LuxR_C"/>
</dbReference>
<dbReference type="PANTHER" id="PTHR30385">
    <property type="entry name" value="SIGMA FACTOR F FLAGELLAR"/>
    <property type="match status" value="1"/>
</dbReference>
<keyword evidence="6" id="KW-0804">Transcription</keyword>
<evidence type="ECO:0000256" key="3">
    <source>
        <dbReference type="ARBA" id="ARBA00023015"/>
    </source>
</evidence>
<sequence length="210" mass="23518">MGSPTPFGGAAASDEELVSRTWNGDSQALDELLDRYRGFVRMKARSYFLVGADREDVVQEGMVGLYKAIRDYDPSHEASFRGFAELCVVRQIITAIKTATRQKHAPLNSYVSLHAKVSDEDSDTELGEQFDGGEDPADSIVQRGEMASIRSYFGQILSDLEAEVLQRYLDGETYAEIAEGLERQVKSIDNAIQRIKRKLEGYLEERKVLV</sequence>
<dbReference type="OrthoDB" id="9783788at2"/>
<evidence type="ECO:0000256" key="1">
    <source>
        <dbReference type="ARBA" id="ARBA00010641"/>
    </source>
</evidence>
<dbReference type="SUPFAM" id="SSF46894">
    <property type="entry name" value="C-terminal effector domain of the bipartite response regulators"/>
    <property type="match status" value="1"/>
</dbReference>
<evidence type="ECO:0000313" key="11">
    <source>
        <dbReference type="EMBL" id="AXV08742.1"/>
    </source>
</evidence>
<evidence type="ECO:0000313" key="12">
    <source>
        <dbReference type="Proteomes" id="UP000264006"/>
    </source>
</evidence>
<dbReference type="InterPro" id="IPR013249">
    <property type="entry name" value="RNA_pol_sigma70_r4_t2"/>
</dbReference>
<evidence type="ECO:0000256" key="4">
    <source>
        <dbReference type="ARBA" id="ARBA00023082"/>
    </source>
</evidence>
<dbReference type="InterPro" id="IPR007627">
    <property type="entry name" value="RNA_pol_sigma70_r2"/>
</dbReference>
<dbReference type="NCBIfam" id="TIGR02937">
    <property type="entry name" value="sigma70-ECF"/>
    <property type="match status" value="1"/>
</dbReference>
<dbReference type="NCBIfam" id="NF006148">
    <property type="entry name" value="PRK08295.1-5"/>
    <property type="match status" value="1"/>
</dbReference>
<dbReference type="NCBIfam" id="NF006147">
    <property type="entry name" value="PRK08295.1-4"/>
    <property type="match status" value="1"/>
</dbReference>
<evidence type="ECO:0000259" key="10">
    <source>
        <dbReference type="PROSITE" id="PS00715"/>
    </source>
</evidence>
<evidence type="ECO:0000256" key="6">
    <source>
        <dbReference type="ARBA" id="ARBA00023163"/>
    </source>
</evidence>
<feature type="domain" description="HTH luxR-type" evidence="9">
    <location>
        <begin position="171"/>
        <end position="198"/>
    </location>
</feature>
<dbReference type="EMBL" id="CP031165">
    <property type="protein sequence ID" value="AXV08742.1"/>
    <property type="molecule type" value="Genomic_DNA"/>
</dbReference>
<dbReference type="Gene3D" id="1.10.10.10">
    <property type="entry name" value="Winged helix-like DNA-binding domain superfamily/Winged helix DNA-binding domain"/>
    <property type="match status" value="1"/>
</dbReference>
<dbReference type="GO" id="GO:0016987">
    <property type="term" value="F:sigma factor activity"/>
    <property type="evidence" value="ECO:0007669"/>
    <property type="project" value="UniProtKB-KW"/>
</dbReference>
<dbReference type="Pfam" id="PF08281">
    <property type="entry name" value="Sigma70_r4_2"/>
    <property type="match status" value="1"/>
</dbReference>
<keyword evidence="4" id="KW-0731">Sigma factor</keyword>
<dbReference type="InterPro" id="IPR016371">
    <property type="entry name" value="RNA_pol_sigma-H_factor"/>
</dbReference>
<keyword evidence="12" id="KW-1185">Reference proteome</keyword>
<evidence type="ECO:0000256" key="5">
    <source>
        <dbReference type="ARBA" id="ARBA00023125"/>
    </source>
</evidence>
<dbReference type="InterPro" id="IPR016032">
    <property type="entry name" value="Sig_transdc_resp-reg_C-effctor"/>
</dbReference>
<reference evidence="11 12" key="1">
    <citation type="submission" date="2018-09" db="EMBL/GenBank/DDBJ databases">
        <title>Complete genome sequence of Euzebya sp. DY32-46 isolated from seawater of Pacific Ocean.</title>
        <authorList>
            <person name="Xu L."/>
            <person name="Wu Y.-H."/>
            <person name="Xu X.-W."/>
        </authorList>
    </citation>
    <scope>NUCLEOTIDE SEQUENCE [LARGE SCALE GENOMIC DNA]</scope>
    <source>
        <strain evidence="11 12">DY32-46</strain>
    </source>
</reference>
<dbReference type="Pfam" id="PF04542">
    <property type="entry name" value="Sigma70_r2"/>
    <property type="match status" value="1"/>
</dbReference>
<dbReference type="Proteomes" id="UP000264006">
    <property type="component" value="Chromosome"/>
</dbReference>
<dbReference type="InterPro" id="IPR036388">
    <property type="entry name" value="WH-like_DNA-bd_sf"/>
</dbReference>
<dbReference type="NCBIfam" id="NF006145">
    <property type="entry name" value="PRK08295.1-2"/>
    <property type="match status" value="1"/>
</dbReference>
<dbReference type="AlphaFoldDB" id="A0A346Y2P5"/>
<comment type="similarity">
    <text evidence="1">Belongs to the sigma-70 factor family. ECF subfamily.</text>
</comment>
<evidence type="ECO:0000256" key="7">
    <source>
        <dbReference type="ARBA" id="ARBA00024701"/>
    </source>
</evidence>
<dbReference type="InterPro" id="IPR014284">
    <property type="entry name" value="RNA_pol_sigma-70_dom"/>
</dbReference>
<evidence type="ECO:0000256" key="2">
    <source>
        <dbReference type="ARBA" id="ARBA00021245"/>
    </source>
</evidence>
<gene>
    <name evidence="11" type="ORF">DVS28_a4075</name>
</gene>
<keyword evidence="8" id="KW-0175">Coiled coil</keyword>
<dbReference type="GO" id="GO:0003677">
    <property type="term" value="F:DNA binding"/>
    <property type="evidence" value="ECO:0007669"/>
    <property type="project" value="UniProtKB-KW"/>
</dbReference>